<proteinExistence type="predicted"/>
<reference evidence="1" key="1">
    <citation type="submission" date="2019-04" db="EMBL/GenBank/DDBJ databases">
        <title>Friends and foes A comparative genomics study of 23 Aspergillus species from section Flavi.</title>
        <authorList>
            <consortium name="DOE Joint Genome Institute"/>
            <person name="Kjaerbolling I."/>
            <person name="Vesth T."/>
            <person name="Frisvad J.C."/>
            <person name="Nybo J.L."/>
            <person name="Theobald S."/>
            <person name="Kildgaard S."/>
            <person name="Isbrandt T."/>
            <person name="Kuo A."/>
            <person name="Sato A."/>
            <person name="Lyhne E.K."/>
            <person name="Kogle M.E."/>
            <person name="Wiebenga A."/>
            <person name="Kun R.S."/>
            <person name="Lubbers R.J."/>
            <person name="Makela M.R."/>
            <person name="Barry K."/>
            <person name="Chovatia M."/>
            <person name="Clum A."/>
            <person name="Daum C."/>
            <person name="Haridas S."/>
            <person name="He G."/>
            <person name="LaButti K."/>
            <person name="Lipzen A."/>
            <person name="Mondo S."/>
            <person name="Riley R."/>
            <person name="Salamov A."/>
            <person name="Simmons B.A."/>
            <person name="Magnuson J.K."/>
            <person name="Henrissat B."/>
            <person name="Mortensen U.H."/>
            <person name="Larsen T.O."/>
            <person name="Devries R.P."/>
            <person name="Grigoriev I.V."/>
            <person name="Machida M."/>
            <person name="Baker S.E."/>
            <person name="Andersen M.R."/>
        </authorList>
    </citation>
    <scope>NUCLEOTIDE SEQUENCE [LARGE SCALE GENOMIC DNA]</scope>
    <source>
        <strain evidence="1">CBS 121.62</strain>
    </source>
</reference>
<dbReference type="AlphaFoldDB" id="A0A5N6H818"/>
<accession>A0A5N6H818</accession>
<sequence length="126" mass="14088">MCGRQFTVYRCGHKTANRAIEYCIFSGISLVTGRQVMCKNLRTNTDLPFNGPCKRPDCRLQDMVNEGWLCCRCRCANFGQIALCRGGIPLGSDVPIRCSHFVCFYCVHALPGKDAVLFARLSSPFL</sequence>
<protein>
    <submittedName>
        <fullName evidence="1">Uncharacterized protein</fullName>
    </submittedName>
</protein>
<dbReference type="EMBL" id="ML734563">
    <property type="protein sequence ID" value="KAB8250692.1"/>
    <property type="molecule type" value="Genomic_DNA"/>
</dbReference>
<dbReference type="Proteomes" id="UP000325434">
    <property type="component" value="Unassembled WGS sequence"/>
</dbReference>
<gene>
    <name evidence="1" type="ORF">BDV35DRAFT_340833</name>
</gene>
<name>A0A5N6H818_ASPFL</name>
<evidence type="ECO:0000313" key="1">
    <source>
        <dbReference type="EMBL" id="KAB8250692.1"/>
    </source>
</evidence>
<organism evidence="1">
    <name type="scientific">Aspergillus flavus</name>
    <dbReference type="NCBI Taxonomy" id="5059"/>
    <lineage>
        <taxon>Eukaryota</taxon>
        <taxon>Fungi</taxon>
        <taxon>Dikarya</taxon>
        <taxon>Ascomycota</taxon>
        <taxon>Pezizomycotina</taxon>
        <taxon>Eurotiomycetes</taxon>
        <taxon>Eurotiomycetidae</taxon>
        <taxon>Eurotiales</taxon>
        <taxon>Aspergillaceae</taxon>
        <taxon>Aspergillus</taxon>
        <taxon>Aspergillus subgen. Circumdati</taxon>
    </lineage>
</organism>